<organism evidence="3 4">
    <name type="scientific">Orenia marismortui</name>
    <dbReference type="NCBI Taxonomy" id="46469"/>
    <lineage>
        <taxon>Bacteria</taxon>
        <taxon>Bacillati</taxon>
        <taxon>Bacillota</taxon>
        <taxon>Clostridia</taxon>
        <taxon>Halanaerobiales</taxon>
        <taxon>Halobacteroidaceae</taxon>
        <taxon>Orenia</taxon>
    </lineage>
</organism>
<proteinExistence type="predicted"/>
<evidence type="ECO:0000259" key="2">
    <source>
        <dbReference type="Pfam" id="PF04865"/>
    </source>
</evidence>
<keyword evidence="1" id="KW-0472">Membrane</keyword>
<feature type="transmembrane region" description="Helical" evidence="1">
    <location>
        <begin position="126"/>
        <end position="145"/>
    </location>
</feature>
<keyword evidence="4" id="KW-1185">Reference proteome</keyword>
<evidence type="ECO:0000256" key="1">
    <source>
        <dbReference type="SAM" id="Phobius"/>
    </source>
</evidence>
<dbReference type="EMBL" id="SOEG01000036">
    <property type="protein sequence ID" value="TDX46781.1"/>
    <property type="molecule type" value="Genomic_DNA"/>
</dbReference>
<reference evidence="3 4" key="1">
    <citation type="submission" date="2019-03" db="EMBL/GenBank/DDBJ databases">
        <title>Subsurface microbial communities from deep shales in Ohio and West Virginia, USA.</title>
        <authorList>
            <person name="Wrighton K."/>
        </authorList>
    </citation>
    <scope>NUCLEOTIDE SEQUENCE [LARGE SCALE GENOMIC DNA]</scope>
    <source>
        <strain evidence="3 4">MSL 6dP</strain>
    </source>
</reference>
<keyword evidence="1" id="KW-0812">Transmembrane</keyword>
<keyword evidence="1" id="KW-1133">Transmembrane helix</keyword>
<dbReference type="Proteomes" id="UP000295832">
    <property type="component" value="Unassembled WGS sequence"/>
</dbReference>
<gene>
    <name evidence="3" type="ORF">C7959_13613</name>
</gene>
<accession>A0A4R8GVQ2</accession>
<sequence>MEKYIKIYIDPDEPLSSLLKKIRSAKVDKVVVIVHRNSPVFVGQVNVELIKNYAKKADKNLVFITKTKKIKKVLTKVGFEVYSKLSDFEDNLGAGGIQEEERESLLTLDEYSNARKKSKKSHRNKVIMTMALSLLLIGVWIYFAFPVITVELRPTIKEKTLISQIKAVEELETVDWHNSLLPLIKKEVNLEEDMIFETTGNKKVGVDWATGVLTLINSNRKDVTIPQGTIVATRNNIRFKTSKKVVVPQAQVEKFMDMVVGVKAGQAEVNIIALNKGEYSNVSKGRIVDFVNKDYPVDIVNPEATSGGKSKSVKVVAQKDINQGLKNARKMIISKAEDKLQSRFNSNLIFFKEDIRYDNPTLQAENSLGEMTNKLRIKAKVKISGFAVEKEGLKKLIFKLYKDSLKDRFNLKTPQITIKDINIEQITNDTITFKVKSIGQVVGKINKEEIINQIVGKKVTEARKLLDNMLEVNSYEISPVNQVNLPQFKYGINLIINADGVSADRRE</sequence>
<evidence type="ECO:0000313" key="3">
    <source>
        <dbReference type="EMBL" id="TDX46781.1"/>
    </source>
</evidence>
<name>A0A4R8GVQ2_9FIRM</name>
<protein>
    <submittedName>
        <fullName evidence="3">Baseplate J-like protein</fullName>
    </submittedName>
</protein>
<dbReference type="AlphaFoldDB" id="A0A4R8GVQ2"/>
<dbReference type="InterPro" id="IPR006949">
    <property type="entry name" value="Barrel_Baseplate_J-like"/>
</dbReference>
<dbReference type="RefSeq" id="WP_134118547.1">
    <property type="nucleotide sequence ID" value="NZ_SOEG01000036.1"/>
</dbReference>
<comment type="caution">
    <text evidence="3">The sequence shown here is derived from an EMBL/GenBank/DDBJ whole genome shotgun (WGS) entry which is preliminary data.</text>
</comment>
<dbReference type="STRING" id="926561.GCA_000379025_02612"/>
<feature type="domain" description="Baseplate protein J-like barrel" evidence="2">
    <location>
        <begin position="221"/>
        <end position="308"/>
    </location>
</feature>
<dbReference type="Pfam" id="PF04865">
    <property type="entry name" value="Baseplate_J"/>
    <property type="match status" value="1"/>
</dbReference>
<evidence type="ECO:0000313" key="4">
    <source>
        <dbReference type="Proteomes" id="UP000295832"/>
    </source>
</evidence>